<gene>
    <name evidence="1" type="ORF">COLO4_21385</name>
</gene>
<accession>A0A1R3ITR5</accession>
<comment type="caution">
    <text evidence="1">The sequence shown here is derived from an EMBL/GenBank/DDBJ whole genome shotgun (WGS) entry which is preliminary data.</text>
</comment>
<proteinExistence type="predicted"/>
<reference evidence="2" key="1">
    <citation type="submission" date="2013-09" db="EMBL/GenBank/DDBJ databases">
        <title>Corchorus olitorius genome sequencing.</title>
        <authorList>
            <person name="Alam M."/>
            <person name="Haque M.S."/>
            <person name="Islam M.S."/>
            <person name="Emdad E.M."/>
            <person name="Islam M.M."/>
            <person name="Ahmed B."/>
            <person name="Halim A."/>
            <person name="Hossen Q.M.M."/>
            <person name="Hossain M.Z."/>
            <person name="Ahmed R."/>
            <person name="Khan M.M."/>
            <person name="Islam R."/>
            <person name="Rashid M.M."/>
            <person name="Khan S.A."/>
            <person name="Rahman M.S."/>
            <person name="Alam M."/>
            <person name="Yahiya A.S."/>
            <person name="Khan M.S."/>
            <person name="Azam M.S."/>
            <person name="Haque T."/>
            <person name="Lashkar M.Z.H."/>
            <person name="Akhand A.I."/>
            <person name="Morshed G."/>
            <person name="Roy S."/>
            <person name="Uddin K.S."/>
            <person name="Rabeya T."/>
            <person name="Hossain A.S."/>
            <person name="Chowdhury A."/>
            <person name="Snigdha A.R."/>
            <person name="Mortoza M.S."/>
            <person name="Matin S.A."/>
            <person name="Hoque S.M.E."/>
            <person name="Islam M.K."/>
            <person name="Roy D.K."/>
            <person name="Haider R."/>
            <person name="Moosa M.M."/>
            <person name="Elias S.M."/>
            <person name="Hasan A.M."/>
            <person name="Jahan S."/>
            <person name="Shafiuddin M."/>
            <person name="Mahmood N."/>
            <person name="Shommy N.S."/>
        </authorList>
    </citation>
    <scope>NUCLEOTIDE SEQUENCE [LARGE SCALE GENOMIC DNA]</scope>
    <source>
        <strain evidence="2">cv. O-4</strain>
    </source>
</reference>
<name>A0A1R3ITR5_9ROSI</name>
<evidence type="ECO:0000313" key="1">
    <source>
        <dbReference type="EMBL" id="OMO85920.1"/>
    </source>
</evidence>
<dbReference type="Proteomes" id="UP000187203">
    <property type="component" value="Unassembled WGS sequence"/>
</dbReference>
<organism evidence="1 2">
    <name type="scientific">Corchorus olitorius</name>
    <dbReference type="NCBI Taxonomy" id="93759"/>
    <lineage>
        <taxon>Eukaryota</taxon>
        <taxon>Viridiplantae</taxon>
        <taxon>Streptophyta</taxon>
        <taxon>Embryophyta</taxon>
        <taxon>Tracheophyta</taxon>
        <taxon>Spermatophyta</taxon>
        <taxon>Magnoliopsida</taxon>
        <taxon>eudicotyledons</taxon>
        <taxon>Gunneridae</taxon>
        <taxon>Pentapetalae</taxon>
        <taxon>rosids</taxon>
        <taxon>malvids</taxon>
        <taxon>Malvales</taxon>
        <taxon>Malvaceae</taxon>
        <taxon>Grewioideae</taxon>
        <taxon>Apeibeae</taxon>
        <taxon>Corchorus</taxon>
    </lineage>
</organism>
<sequence length="45" mass="5022">MERAADKLTPLNDAVEQGEEAIVGQEKEFVGKLICSEVERLRECS</sequence>
<protein>
    <submittedName>
        <fullName evidence="1">Uncharacterized protein</fullName>
    </submittedName>
</protein>
<evidence type="ECO:0000313" key="2">
    <source>
        <dbReference type="Proteomes" id="UP000187203"/>
    </source>
</evidence>
<keyword evidence="2" id="KW-1185">Reference proteome</keyword>
<dbReference type="AlphaFoldDB" id="A0A1R3ITR5"/>
<dbReference type="EMBL" id="AWUE01017651">
    <property type="protein sequence ID" value="OMO85920.1"/>
    <property type="molecule type" value="Genomic_DNA"/>
</dbReference>